<dbReference type="GeneID" id="19735791"/>
<reference evidence="1 2" key="1">
    <citation type="journal article" date="2014" name="Appl. Environ. Microbiol.">
        <title>Comparative genomic and morphological analysis of Listeria phages isolated from farm environments.</title>
        <authorList>
            <person name="Denes T."/>
            <person name="Vongkamjan K."/>
            <person name="Ackermann H.W."/>
            <person name="Moreno Switt A.I."/>
            <person name="Wiedmann M."/>
            <person name="den Bakker H.C."/>
        </authorList>
    </citation>
    <scope>NUCLEOTIDE SEQUENCE [LARGE SCALE GENOMIC DNA]</scope>
</reference>
<proteinExistence type="predicted"/>
<dbReference type="KEGG" id="vg:19735791"/>
<dbReference type="EMBL" id="KJ094022">
    <property type="protein sequence ID" value="AHL18740.1"/>
    <property type="molecule type" value="Genomic_DNA"/>
</dbReference>
<evidence type="ECO:0000313" key="2">
    <source>
        <dbReference type="Proteomes" id="UP000026992"/>
    </source>
</evidence>
<dbReference type="RefSeq" id="YP_009044680.1">
    <property type="nucleotide sequence ID" value="NC_024384.1"/>
</dbReference>
<gene>
    <name evidence="1" type="ORF">LP030-3_034</name>
</gene>
<evidence type="ECO:0000313" key="1">
    <source>
        <dbReference type="EMBL" id="AHL18740.1"/>
    </source>
</evidence>
<organism evidence="1 2">
    <name type="scientific">Listeria phage LP-030-3</name>
    <dbReference type="NCBI Taxonomy" id="1458852"/>
    <lineage>
        <taxon>Viruses</taxon>
        <taxon>Duplodnaviria</taxon>
        <taxon>Heunggongvirae</taxon>
        <taxon>Uroviricota</taxon>
        <taxon>Caudoviricetes</taxon>
        <taxon>Aquingentivirus</taxon>
        <taxon>Aquingentivirus LP0303</taxon>
    </lineage>
</organism>
<dbReference type="InterPro" id="IPR021080">
    <property type="entry name" value="Minor_capsid_protein"/>
</dbReference>
<keyword evidence="2" id="KW-1185">Reference proteome</keyword>
<protein>
    <submittedName>
        <fullName evidence="1">Putative minor capsid protein</fullName>
    </submittedName>
</protein>
<dbReference type="OrthoDB" id="16431at10239"/>
<dbReference type="Proteomes" id="UP000026992">
    <property type="component" value="Segment"/>
</dbReference>
<dbReference type="Pfam" id="PF11114">
    <property type="entry name" value="Minor_capsid_2"/>
    <property type="match status" value="1"/>
</dbReference>
<accession>A0A059T7W4</accession>
<sequence length="112" mass="12767">MPIKVNIDLSKAKKNVKKAKEGAQFALINQAAADISLYVPFLEGDLSNQYVIMNDKEIMWTSIYARRLYNGINFNFTLTHHPLAGPEWDQRAKVDKLESWIEVAQKSVEEGL</sequence>
<name>A0A059T7W4_9CAUD</name>